<evidence type="ECO:0000313" key="4">
    <source>
        <dbReference type="Proteomes" id="UP000199120"/>
    </source>
</evidence>
<keyword evidence="3" id="KW-0255">Endonuclease</keyword>
<accession>A0A1H7TXX9</accession>
<evidence type="ECO:0000256" key="1">
    <source>
        <dbReference type="SAM" id="MobiDB-lite"/>
    </source>
</evidence>
<dbReference type="Proteomes" id="UP000199120">
    <property type="component" value="Unassembled WGS sequence"/>
</dbReference>
<dbReference type="EMBL" id="FOAJ01000017">
    <property type="protein sequence ID" value="SEL89414.1"/>
    <property type="molecule type" value="Genomic_DNA"/>
</dbReference>
<protein>
    <submittedName>
        <fullName evidence="3">Phage-related protein, predicted endonuclease</fullName>
    </submittedName>
</protein>
<keyword evidence="3" id="KW-0378">Hydrolase</keyword>
<dbReference type="InterPro" id="IPR011335">
    <property type="entry name" value="Restrct_endonuc-II-like"/>
</dbReference>
<gene>
    <name evidence="3" type="ORF">SAMN05192542_1175</name>
</gene>
<dbReference type="SUPFAM" id="SSF52980">
    <property type="entry name" value="Restriction endonuclease-like"/>
    <property type="match status" value="1"/>
</dbReference>
<dbReference type="InterPro" id="IPR019080">
    <property type="entry name" value="YqaJ_viral_recombinase"/>
</dbReference>
<keyword evidence="4" id="KW-1185">Reference proteome</keyword>
<dbReference type="STRING" id="416943.SAMN05445871_2445"/>
<feature type="domain" description="YqaJ viral recombinase" evidence="2">
    <location>
        <begin position="15"/>
        <end position="147"/>
    </location>
</feature>
<feature type="region of interest" description="Disordered" evidence="1">
    <location>
        <begin position="456"/>
        <end position="492"/>
    </location>
</feature>
<dbReference type="InterPro" id="IPR011604">
    <property type="entry name" value="PDDEXK-like_dom_sf"/>
</dbReference>
<dbReference type="Pfam" id="PF09588">
    <property type="entry name" value="YqaJ"/>
    <property type="match status" value="1"/>
</dbReference>
<name>A0A1H7TXX9_9BURK</name>
<organism evidence="3 4">
    <name type="scientific">Paraburkholderia caballeronis</name>
    <dbReference type="NCBI Taxonomy" id="416943"/>
    <lineage>
        <taxon>Bacteria</taxon>
        <taxon>Pseudomonadati</taxon>
        <taxon>Pseudomonadota</taxon>
        <taxon>Betaproteobacteria</taxon>
        <taxon>Burkholderiales</taxon>
        <taxon>Burkholderiaceae</taxon>
        <taxon>Paraburkholderia</taxon>
    </lineage>
</organism>
<reference evidence="4" key="1">
    <citation type="submission" date="2016-10" db="EMBL/GenBank/DDBJ databases">
        <authorList>
            <person name="Varghese N."/>
            <person name="Submissions S."/>
        </authorList>
    </citation>
    <scope>NUCLEOTIDE SEQUENCE [LARGE SCALE GENOMIC DNA]</scope>
    <source>
        <strain evidence="4">LMG 26416</strain>
    </source>
</reference>
<dbReference type="OrthoDB" id="9135654at2"/>
<keyword evidence="3" id="KW-0540">Nuclease</keyword>
<proteinExistence type="predicted"/>
<evidence type="ECO:0000313" key="3">
    <source>
        <dbReference type="EMBL" id="SEL89414.1"/>
    </source>
</evidence>
<dbReference type="RefSeq" id="WP_090545169.1">
    <property type="nucleotide sequence ID" value="NZ_FNSR01000001.1"/>
</dbReference>
<evidence type="ECO:0000259" key="2">
    <source>
        <dbReference type="Pfam" id="PF09588"/>
    </source>
</evidence>
<sequence length="538" mass="59314">MIERITHDLVQGSPEWMEFRLKHFGASEAAAMLGLSTKVKRNELLHMKYTGTPKEFSDWVQEHILDKGHEVEALARPIVEEMLGEDLYPMVFSLGRMSASCDGLTMIEDTAWENKQFNQSLYASIENGVLPEEHMPQAQQVLFVTGAKRLIFTCSDGTESGTVWMEVLPDAMWFDRLCAGWAQFEKDLATYEPREIKEKPQAEAIMGLPTLAVQIKGEVVASNLPRFRAAAETFIANIKTDLQTDEDFANAEETVKFCEKAEKELEVAKNAAIAQTASIDDLMRTLDHIKAQLRDKRLGLDKLVKKRKDEIKTEIVQDGRKAYAAHVDALNAELGAVKLDIAAPDFITAAKNKRTLASLHEAIDTAVANGKIAADAAAKDLRAKLQWFAAHDEHAFLFRDLQTLIQKPADDFQLVVTSRIAEHKRQEAEKEDRRKAAEAAEAQRVAAAAEAAKQVQAEAPAVETSSKPAEESVAATLAPTARDGAKAASAPARRIPRPTAADILDVLAEHYGATLQQVAALLSTMDFKAELARFEATA</sequence>
<dbReference type="Gene3D" id="3.90.320.10">
    <property type="match status" value="1"/>
</dbReference>
<dbReference type="GO" id="GO:0004519">
    <property type="term" value="F:endonuclease activity"/>
    <property type="evidence" value="ECO:0007669"/>
    <property type="project" value="UniProtKB-KW"/>
</dbReference>
<dbReference type="AlphaFoldDB" id="A0A1H7TXX9"/>